<comment type="similarity">
    <text evidence="3">Belongs to the cytochrome c oxidase subunit 2 family.</text>
</comment>
<evidence type="ECO:0000256" key="1">
    <source>
        <dbReference type="ARBA" id="ARBA00004141"/>
    </source>
</evidence>
<name>A0A5E4UPG6_9BURK</name>
<proteinExistence type="inferred from homology"/>
<dbReference type="InterPro" id="IPR002429">
    <property type="entry name" value="CcO_II-like_C"/>
</dbReference>
<keyword evidence="5" id="KW-0813">Transport</keyword>
<dbReference type="GO" id="GO:0005507">
    <property type="term" value="F:copper ion binding"/>
    <property type="evidence" value="ECO:0007669"/>
    <property type="project" value="InterPro"/>
</dbReference>
<dbReference type="PROSITE" id="PS51007">
    <property type="entry name" value="CYTC"/>
    <property type="match status" value="1"/>
</dbReference>
<comment type="catalytic activity">
    <reaction evidence="15">
        <text>4 Fe(II)-[cytochrome c] + O2 + 8 H(+)(in) = 4 Fe(III)-[cytochrome c] + 2 H2O + 4 H(+)(out)</text>
        <dbReference type="Rhea" id="RHEA:11436"/>
        <dbReference type="Rhea" id="RHEA-COMP:10350"/>
        <dbReference type="Rhea" id="RHEA-COMP:14399"/>
        <dbReference type="ChEBI" id="CHEBI:15377"/>
        <dbReference type="ChEBI" id="CHEBI:15378"/>
        <dbReference type="ChEBI" id="CHEBI:15379"/>
        <dbReference type="ChEBI" id="CHEBI:29033"/>
        <dbReference type="ChEBI" id="CHEBI:29034"/>
        <dbReference type="EC" id="7.1.1.9"/>
    </reaction>
</comment>
<dbReference type="InterPro" id="IPR045187">
    <property type="entry name" value="CcO_II"/>
</dbReference>
<feature type="compositionally biased region" description="Low complexity" evidence="17">
    <location>
        <begin position="459"/>
        <end position="483"/>
    </location>
</feature>
<keyword evidence="9" id="KW-1278">Translocase</keyword>
<protein>
    <recommendedName>
        <fullName evidence="4">cytochrome-c oxidase</fullName>
        <ecNumber evidence="4">7.1.1.9</ecNumber>
    </recommendedName>
</protein>
<dbReference type="InterPro" id="IPR036909">
    <property type="entry name" value="Cyt_c-like_dom_sf"/>
</dbReference>
<dbReference type="InterPro" id="IPR036257">
    <property type="entry name" value="Cyt_c_oxidase_su2_TM_sf"/>
</dbReference>
<evidence type="ECO:0000256" key="14">
    <source>
        <dbReference type="ARBA" id="ARBA00023136"/>
    </source>
</evidence>
<keyword evidence="13" id="KW-0186">Copper</keyword>
<evidence type="ECO:0000256" key="8">
    <source>
        <dbReference type="ARBA" id="ARBA00022723"/>
    </source>
</evidence>
<evidence type="ECO:0000256" key="15">
    <source>
        <dbReference type="ARBA" id="ARBA00047816"/>
    </source>
</evidence>
<dbReference type="InterPro" id="IPR009056">
    <property type="entry name" value="Cyt_c-like_dom"/>
</dbReference>
<dbReference type="SUPFAM" id="SSF46626">
    <property type="entry name" value="Cytochrome c"/>
    <property type="match status" value="1"/>
</dbReference>
<dbReference type="InterPro" id="IPR001505">
    <property type="entry name" value="Copper_CuA"/>
</dbReference>
<dbReference type="Gene3D" id="2.60.40.420">
    <property type="entry name" value="Cupredoxins - blue copper proteins"/>
    <property type="match status" value="1"/>
</dbReference>
<dbReference type="Pfam" id="PF00034">
    <property type="entry name" value="Cytochrom_C"/>
    <property type="match status" value="1"/>
</dbReference>
<dbReference type="GO" id="GO:0004129">
    <property type="term" value="F:cytochrome-c oxidase activity"/>
    <property type="evidence" value="ECO:0007669"/>
    <property type="project" value="UniProtKB-EC"/>
</dbReference>
<feature type="compositionally biased region" description="Low complexity" evidence="17">
    <location>
        <begin position="504"/>
        <end position="532"/>
    </location>
</feature>
<evidence type="ECO:0000256" key="11">
    <source>
        <dbReference type="ARBA" id="ARBA00022989"/>
    </source>
</evidence>
<dbReference type="GO" id="GO:0042773">
    <property type="term" value="P:ATP synthesis coupled electron transport"/>
    <property type="evidence" value="ECO:0007669"/>
    <property type="project" value="TreeGrafter"/>
</dbReference>
<sequence length="538" mass="57415">MALPILLIVVVAAALAFHVWSPWWLTPLASNWRQMDDTLTITLVITGVAFVVVNLFVAWAIFRYRHRDGHRAAYEPHNRRLEAWLIGITTVGIAAMLAPGLFVYARLIDPPKDARVVEVVGQQWQWRFRLPGPDGRLGTSDPGYVSADNPLGLNPKDPANQDNRIVDAPELHLLVGEPVKLLLRAKDVLHDFYVPPFRTRMNMVPGMVTQMWLTPTRTGRFDILCAQLCGVGHANMRGVVVVDDKPAYDAWVASLPTFAALQARQAGATAADPLAAKGKWLAQAKGCVGCHSVDGSPGVGPTWHGLYGKTETFQDGSTAHVDDAYLATFIRNPTARVPKGFAPIMPIVALSDDELKALIAYIRTLGASPPAKPDAPAPLAQRHPAAWLPDAARTDAVVARTVLVQPVALSSIDMFKPLQRAAAVALFPLAMASTTAQASTSTQTAATALTLAQNTLQTPRAPAQYAPLSPSSPSSSSRGMQPSQPSPPARRPGGTPGLPLLNDPTTTAPPLAIPPRQGAGPQPSGPAQPGVPMIRPAP</sequence>
<dbReference type="CDD" id="cd13919">
    <property type="entry name" value="CuRO_HCO_II_like_5"/>
    <property type="match status" value="1"/>
</dbReference>
<accession>A0A5E4UPG6</accession>
<dbReference type="Gene3D" id="1.10.760.10">
    <property type="entry name" value="Cytochrome c-like domain"/>
    <property type="match status" value="1"/>
</dbReference>
<dbReference type="InterPro" id="IPR008972">
    <property type="entry name" value="Cupredoxin"/>
</dbReference>
<evidence type="ECO:0000256" key="13">
    <source>
        <dbReference type="ARBA" id="ARBA00023008"/>
    </source>
</evidence>
<dbReference type="PROSITE" id="PS00078">
    <property type="entry name" value="COX2"/>
    <property type="match status" value="1"/>
</dbReference>
<dbReference type="GO" id="GO:0020037">
    <property type="term" value="F:heme binding"/>
    <property type="evidence" value="ECO:0007669"/>
    <property type="project" value="InterPro"/>
</dbReference>
<evidence type="ECO:0000313" key="22">
    <source>
        <dbReference type="Proteomes" id="UP000406256"/>
    </source>
</evidence>
<dbReference type="PANTHER" id="PTHR22888:SF9">
    <property type="entry name" value="CYTOCHROME C OXIDASE SUBUNIT 2"/>
    <property type="match status" value="1"/>
</dbReference>
<evidence type="ECO:0000256" key="9">
    <source>
        <dbReference type="ARBA" id="ARBA00022967"/>
    </source>
</evidence>
<evidence type="ECO:0000256" key="2">
    <source>
        <dbReference type="ARBA" id="ARBA00004418"/>
    </source>
</evidence>
<feature type="domain" description="Cytochrome c" evidence="20">
    <location>
        <begin position="273"/>
        <end position="366"/>
    </location>
</feature>
<dbReference type="PROSITE" id="PS50857">
    <property type="entry name" value="COX2_CUA"/>
    <property type="match status" value="1"/>
</dbReference>
<dbReference type="Gene3D" id="1.10.287.90">
    <property type="match status" value="1"/>
</dbReference>
<keyword evidence="11 18" id="KW-1133">Transmembrane helix</keyword>
<dbReference type="GO" id="GO:0042597">
    <property type="term" value="C:periplasmic space"/>
    <property type="evidence" value="ECO:0007669"/>
    <property type="project" value="UniProtKB-SubCell"/>
</dbReference>
<organism evidence="21 22">
    <name type="scientific">Pandoraea anhela</name>
    <dbReference type="NCBI Taxonomy" id="2508295"/>
    <lineage>
        <taxon>Bacteria</taxon>
        <taxon>Pseudomonadati</taxon>
        <taxon>Pseudomonadota</taxon>
        <taxon>Betaproteobacteria</taxon>
        <taxon>Burkholderiales</taxon>
        <taxon>Burkholderiaceae</taxon>
        <taxon>Pandoraea</taxon>
    </lineage>
</organism>
<gene>
    <name evidence="21" type="ORF">PAN31108_02126</name>
</gene>
<dbReference type="Pfam" id="PF00116">
    <property type="entry name" value="COX2"/>
    <property type="match status" value="1"/>
</dbReference>
<evidence type="ECO:0000259" key="19">
    <source>
        <dbReference type="PROSITE" id="PS50857"/>
    </source>
</evidence>
<dbReference type="SUPFAM" id="SSF49503">
    <property type="entry name" value="Cupredoxins"/>
    <property type="match status" value="1"/>
</dbReference>
<evidence type="ECO:0000256" key="12">
    <source>
        <dbReference type="ARBA" id="ARBA00023004"/>
    </source>
</evidence>
<dbReference type="EC" id="7.1.1.9" evidence="4"/>
<dbReference type="AlphaFoldDB" id="A0A5E4UPG6"/>
<evidence type="ECO:0000313" key="21">
    <source>
        <dbReference type="EMBL" id="VVE00909.1"/>
    </source>
</evidence>
<dbReference type="PANTHER" id="PTHR22888">
    <property type="entry name" value="CYTOCHROME C OXIDASE, SUBUNIT II"/>
    <property type="match status" value="1"/>
</dbReference>
<feature type="region of interest" description="Disordered" evidence="17">
    <location>
        <begin position="459"/>
        <end position="538"/>
    </location>
</feature>
<keyword evidence="6 16" id="KW-0349">Heme</keyword>
<feature type="transmembrane region" description="Helical" evidence="18">
    <location>
        <begin position="83"/>
        <end position="105"/>
    </location>
</feature>
<evidence type="ECO:0000256" key="10">
    <source>
        <dbReference type="ARBA" id="ARBA00022982"/>
    </source>
</evidence>
<evidence type="ECO:0000256" key="3">
    <source>
        <dbReference type="ARBA" id="ARBA00007866"/>
    </source>
</evidence>
<evidence type="ECO:0000256" key="5">
    <source>
        <dbReference type="ARBA" id="ARBA00022448"/>
    </source>
</evidence>
<dbReference type="SUPFAM" id="SSF81464">
    <property type="entry name" value="Cytochrome c oxidase subunit II-like, transmembrane region"/>
    <property type="match status" value="1"/>
</dbReference>
<evidence type="ECO:0000259" key="20">
    <source>
        <dbReference type="PROSITE" id="PS51007"/>
    </source>
</evidence>
<dbReference type="PRINTS" id="PR01166">
    <property type="entry name" value="CYCOXIDASEII"/>
</dbReference>
<feature type="transmembrane region" description="Helical" evidence="18">
    <location>
        <begin position="40"/>
        <end position="62"/>
    </location>
</feature>
<feature type="domain" description="Cytochrome oxidase subunit II copper A binding" evidence="19">
    <location>
        <begin position="112"/>
        <end position="254"/>
    </location>
</feature>
<keyword evidence="14 18" id="KW-0472">Membrane</keyword>
<dbReference type="OrthoDB" id="9773456at2"/>
<keyword evidence="7 18" id="KW-0812">Transmembrane</keyword>
<evidence type="ECO:0000256" key="17">
    <source>
        <dbReference type="SAM" id="MobiDB-lite"/>
    </source>
</evidence>
<keyword evidence="22" id="KW-1185">Reference proteome</keyword>
<dbReference type="Proteomes" id="UP000406256">
    <property type="component" value="Unassembled WGS sequence"/>
</dbReference>
<evidence type="ECO:0000256" key="6">
    <source>
        <dbReference type="ARBA" id="ARBA00022617"/>
    </source>
</evidence>
<keyword evidence="12 16" id="KW-0408">Iron</keyword>
<evidence type="ECO:0000256" key="7">
    <source>
        <dbReference type="ARBA" id="ARBA00022692"/>
    </source>
</evidence>
<keyword evidence="8 16" id="KW-0479">Metal-binding</keyword>
<evidence type="ECO:0000256" key="16">
    <source>
        <dbReference type="PROSITE-ProRule" id="PRU00433"/>
    </source>
</evidence>
<evidence type="ECO:0000256" key="4">
    <source>
        <dbReference type="ARBA" id="ARBA00012949"/>
    </source>
</evidence>
<dbReference type="GO" id="GO:0016020">
    <property type="term" value="C:membrane"/>
    <property type="evidence" value="ECO:0007669"/>
    <property type="project" value="UniProtKB-SubCell"/>
</dbReference>
<comment type="subcellular location">
    <subcellularLocation>
        <location evidence="1">Membrane</location>
        <topology evidence="1">Multi-pass membrane protein</topology>
    </subcellularLocation>
    <subcellularLocation>
        <location evidence="2">Periplasm</location>
    </subcellularLocation>
</comment>
<keyword evidence="10" id="KW-0249">Electron transport</keyword>
<reference evidence="21 22" key="1">
    <citation type="submission" date="2019-08" db="EMBL/GenBank/DDBJ databases">
        <authorList>
            <person name="Peeters C."/>
        </authorList>
    </citation>
    <scope>NUCLEOTIDE SEQUENCE [LARGE SCALE GENOMIC DNA]</scope>
    <source>
        <strain evidence="21 22">LMG 31108</strain>
    </source>
</reference>
<evidence type="ECO:0000256" key="18">
    <source>
        <dbReference type="SAM" id="Phobius"/>
    </source>
</evidence>
<dbReference type="EMBL" id="CABPSB010000006">
    <property type="protein sequence ID" value="VVE00909.1"/>
    <property type="molecule type" value="Genomic_DNA"/>
</dbReference>